<dbReference type="CDD" id="cd00082">
    <property type="entry name" value="HisKA"/>
    <property type="match status" value="1"/>
</dbReference>
<evidence type="ECO:0000313" key="22">
    <source>
        <dbReference type="EMBL" id="TGE27395.1"/>
    </source>
</evidence>
<dbReference type="Proteomes" id="UP000298471">
    <property type="component" value="Unassembled WGS sequence"/>
</dbReference>
<keyword evidence="6" id="KW-0808">Transferase</keyword>
<dbReference type="Gene3D" id="3.30.565.10">
    <property type="entry name" value="Histidine kinase-like ATPase, C-terminal domain"/>
    <property type="match status" value="1"/>
</dbReference>
<dbReference type="PROSITE" id="PS50113">
    <property type="entry name" value="PAC"/>
    <property type="match status" value="3"/>
</dbReference>
<reference evidence="22 23" key="1">
    <citation type="submission" date="2019-04" db="EMBL/GenBank/DDBJ databases">
        <authorList>
            <person name="Feng G."/>
            <person name="Zhang J."/>
            <person name="Zhu H."/>
        </authorList>
    </citation>
    <scope>NUCLEOTIDE SEQUENCE [LARGE SCALE GENOMIC DNA]</scope>
    <source>
        <strain evidence="22 23">9PBR-1</strain>
    </source>
</reference>
<dbReference type="InterPro" id="IPR005467">
    <property type="entry name" value="His_kinase_dom"/>
</dbReference>
<dbReference type="EC" id="2.7.13.3" evidence="3"/>
<dbReference type="InterPro" id="IPR003594">
    <property type="entry name" value="HATPase_dom"/>
</dbReference>
<keyword evidence="11" id="KW-1133">Transmembrane helix</keyword>
<dbReference type="InterPro" id="IPR003661">
    <property type="entry name" value="HisK_dim/P_dom"/>
</dbReference>
<dbReference type="SUPFAM" id="SSF55874">
    <property type="entry name" value="ATPase domain of HSP90 chaperone/DNA topoisomerase II/histidine kinase"/>
    <property type="match status" value="1"/>
</dbReference>
<dbReference type="PANTHER" id="PTHR45339:SF1">
    <property type="entry name" value="HYBRID SIGNAL TRANSDUCTION HISTIDINE KINASE J"/>
    <property type="match status" value="1"/>
</dbReference>
<dbReference type="SUPFAM" id="SSF52172">
    <property type="entry name" value="CheY-like"/>
    <property type="match status" value="1"/>
</dbReference>
<organism evidence="22 23">
    <name type="scientific">Hymenobacter metallicola</name>
    <dbReference type="NCBI Taxonomy" id="2563114"/>
    <lineage>
        <taxon>Bacteria</taxon>
        <taxon>Pseudomonadati</taxon>
        <taxon>Bacteroidota</taxon>
        <taxon>Cytophagia</taxon>
        <taxon>Cytophagales</taxon>
        <taxon>Hymenobacteraceae</taxon>
        <taxon>Hymenobacter</taxon>
    </lineage>
</organism>
<evidence type="ECO:0000259" key="19">
    <source>
        <dbReference type="PROSITE" id="PS50112"/>
    </source>
</evidence>
<dbReference type="GO" id="GO:0000155">
    <property type="term" value="F:phosphorelay sensor kinase activity"/>
    <property type="evidence" value="ECO:0007669"/>
    <property type="project" value="InterPro"/>
</dbReference>
<evidence type="ECO:0000256" key="5">
    <source>
        <dbReference type="ARBA" id="ARBA00022553"/>
    </source>
</evidence>
<dbReference type="PROSITE" id="PS50109">
    <property type="entry name" value="HIS_KIN"/>
    <property type="match status" value="1"/>
</dbReference>
<protein>
    <recommendedName>
        <fullName evidence="3">histidine kinase</fullName>
        <ecNumber evidence="3">2.7.13.3</ecNumber>
    </recommendedName>
</protein>
<keyword evidence="8" id="KW-0547">Nucleotide-binding</keyword>
<gene>
    <name evidence="22" type="ORF">E5K02_13525</name>
</gene>
<keyword evidence="13" id="KW-0472">Membrane</keyword>
<evidence type="ECO:0000256" key="3">
    <source>
        <dbReference type="ARBA" id="ARBA00012438"/>
    </source>
</evidence>
<dbReference type="GO" id="GO:0005524">
    <property type="term" value="F:ATP binding"/>
    <property type="evidence" value="ECO:0007669"/>
    <property type="project" value="UniProtKB-KW"/>
</dbReference>
<dbReference type="Gene3D" id="1.10.287.130">
    <property type="match status" value="1"/>
</dbReference>
<dbReference type="InterPro" id="IPR000014">
    <property type="entry name" value="PAS"/>
</dbReference>
<evidence type="ECO:0000256" key="9">
    <source>
        <dbReference type="ARBA" id="ARBA00022777"/>
    </source>
</evidence>
<evidence type="ECO:0000256" key="6">
    <source>
        <dbReference type="ARBA" id="ARBA00022679"/>
    </source>
</evidence>
<dbReference type="Pfam" id="PF08447">
    <property type="entry name" value="PAS_3"/>
    <property type="match status" value="2"/>
</dbReference>
<dbReference type="Gene3D" id="3.30.450.20">
    <property type="entry name" value="PAS domain"/>
    <property type="match status" value="5"/>
</dbReference>
<dbReference type="InterPro" id="IPR035965">
    <property type="entry name" value="PAS-like_dom_sf"/>
</dbReference>
<dbReference type="RefSeq" id="WP_135395324.1">
    <property type="nucleotide sequence ID" value="NZ_SRMB01000002.1"/>
</dbReference>
<dbReference type="FunFam" id="1.10.287.130:FF:000004">
    <property type="entry name" value="Ethylene receptor 1"/>
    <property type="match status" value="1"/>
</dbReference>
<feature type="coiled-coil region" evidence="16">
    <location>
        <begin position="6"/>
        <end position="33"/>
    </location>
</feature>
<feature type="domain" description="PAS" evidence="19">
    <location>
        <begin position="544"/>
        <end position="615"/>
    </location>
</feature>
<dbReference type="SUPFAM" id="SSF55785">
    <property type="entry name" value="PYP-like sensor domain (PAS domain)"/>
    <property type="match status" value="4"/>
</dbReference>
<keyword evidence="23" id="KW-1185">Reference proteome</keyword>
<dbReference type="CDD" id="cd00130">
    <property type="entry name" value="PAS"/>
    <property type="match status" value="3"/>
</dbReference>
<evidence type="ECO:0000256" key="13">
    <source>
        <dbReference type="ARBA" id="ARBA00023136"/>
    </source>
</evidence>
<evidence type="ECO:0000259" key="17">
    <source>
        <dbReference type="PROSITE" id="PS50109"/>
    </source>
</evidence>
<evidence type="ECO:0000259" key="20">
    <source>
        <dbReference type="PROSITE" id="PS50113"/>
    </source>
</evidence>
<dbReference type="GO" id="GO:0005886">
    <property type="term" value="C:plasma membrane"/>
    <property type="evidence" value="ECO:0007669"/>
    <property type="project" value="UniProtKB-SubCell"/>
</dbReference>
<keyword evidence="4" id="KW-1003">Cell membrane</keyword>
<dbReference type="Gene3D" id="1.20.120.160">
    <property type="entry name" value="HPT domain"/>
    <property type="match status" value="1"/>
</dbReference>
<feature type="domain" description="Histidine kinase" evidence="17">
    <location>
        <begin position="687"/>
        <end position="909"/>
    </location>
</feature>
<dbReference type="InterPro" id="IPR004358">
    <property type="entry name" value="Sig_transdc_His_kin-like_C"/>
</dbReference>
<dbReference type="InterPro" id="IPR011006">
    <property type="entry name" value="CheY-like_superfamily"/>
</dbReference>
<keyword evidence="5 15" id="KW-0597">Phosphoprotein</keyword>
<feature type="domain" description="PAS" evidence="19">
    <location>
        <begin position="404"/>
        <end position="447"/>
    </location>
</feature>
<dbReference type="SUPFAM" id="SSF47226">
    <property type="entry name" value="Histidine-containing phosphotransfer domain, HPT domain"/>
    <property type="match status" value="1"/>
</dbReference>
<feature type="modified residue" description="4-aspartylphosphate" evidence="15">
    <location>
        <position position="982"/>
    </location>
</feature>
<dbReference type="SUPFAM" id="SSF47384">
    <property type="entry name" value="Homodimeric domain of signal transducing histidine kinase"/>
    <property type="match status" value="1"/>
</dbReference>
<comment type="catalytic activity">
    <reaction evidence="1">
        <text>ATP + protein L-histidine = ADP + protein N-phospho-L-histidine.</text>
        <dbReference type="EC" id="2.7.13.3"/>
    </reaction>
</comment>
<evidence type="ECO:0000256" key="7">
    <source>
        <dbReference type="ARBA" id="ARBA00022692"/>
    </source>
</evidence>
<dbReference type="PROSITE" id="PS50112">
    <property type="entry name" value="PAS"/>
    <property type="match status" value="3"/>
</dbReference>
<dbReference type="NCBIfam" id="TIGR00229">
    <property type="entry name" value="sensory_box"/>
    <property type="match status" value="3"/>
</dbReference>
<dbReference type="SMART" id="SM00387">
    <property type="entry name" value="HATPase_c"/>
    <property type="match status" value="1"/>
</dbReference>
<sequence>MTSIAYRQMRRRLQQAQRLQAAAQLELQALRALVEHHQAAAARQTEALLQTITTGLLIENPQGIATLNSRLSQLLQLPDPAETYIGQPSSVVFAQVPLSNPGWTRAQMQAAIDGKQQVKGMLQELTNGMILQVDYLPIVQNGATVLHLWSYEDVTQQQRTQQRVQELSRLAEQCPNPIICFTHDGRARYANSAAQAVQQALESSAEAGCHSFLRSEITAALTDGQPRVYEYSLSAVRYLWTIAPLPGEGGANVYLTDITARYEAERELEHSRLFAQRITDTIPNLVVLMDLDDNRLLYCNSQSQALLGYTDVEMVALGGRVLPVFLRAADLRSLQQRGPELAQTPDGHILEAEYQIRHRDGSWRWMKFKSTPFLRHADGRVHQMVASGEDITARRTTEAKLRQSQLFVERLASMAPNFIYIFDIEAGRNVYCNQYIEQVLGYSAADLQSMGSSLLVQLAPLDQLLVLQDHFAQIAECADGEARSLELTLYHRDGSLRWLHLNNTPFERNAAGEVKLVVGVAEDITHWKVAEEQRRAANRSLAEQNHLFRQVIDTTPHLIYLKDGEGNYLLANQATADLYGLSVGQVTQANTAKLPIAPQDAARYLRADRRVILTQQELMAEETFTRPNGEVLWFYSIKRPFMLADGTTRVLGVDSNITALKETQQALRQAKEAAEENARVKQDFLANMSHEIRTPMNGILGLAELLHKTPLDERQSQYLEHIRYSAEQLLVIIDDILVMAQLGASKVRVDTTAFDLREVLTASRQLLLPKATEKGITLELELPPAEESMLVIGDPYRLRQILLNLLSNAVKFTDQGHVLLTCRRLSAPQDAPVFQFSVLDTGIGIPPHQLEQVFESFTQATASTAREYGGSGLGLSISRGLVELLGGSIRVESRLHEGSTFYFTLPFEKVETLARTTVPPRMQPDFHSLGPRRILLAEDNSVNQFLVQAQLQGWGCQVDIASNGREALLLFQQRSYDAVLMDIQMPGIDGIATARLLREHPDPQRAATPIIALTAHAMQGEAERYYAAGLNGYVSKPFREEELFRMLAQVLNVSISVAEPVPTPPVPSEEATPLYSLSGIRRLAHDNEEFVVHLIRVFMQTTPPILAQLEQALQQQDWPTLSATAHHLKSSLTGLQINSLSETVRRLEAVPPSPGPGQLLEIQQLVQQVLRITEQVIAQLRQEFPT</sequence>
<dbReference type="PROSITE" id="PS50110">
    <property type="entry name" value="RESPONSE_REGULATORY"/>
    <property type="match status" value="1"/>
</dbReference>
<dbReference type="Pfam" id="PF01627">
    <property type="entry name" value="Hpt"/>
    <property type="match status" value="1"/>
</dbReference>
<dbReference type="PRINTS" id="PR00344">
    <property type="entry name" value="BCTRLSENSOR"/>
</dbReference>
<keyword evidence="7" id="KW-0812">Transmembrane</keyword>
<feature type="domain" description="Response regulatory" evidence="18">
    <location>
        <begin position="933"/>
        <end position="1051"/>
    </location>
</feature>
<dbReference type="InterPro" id="IPR036097">
    <property type="entry name" value="HisK_dim/P_sf"/>
</dbReference>
<dbReference type="CDD" id="cd16922">
    <property type="entry name" value="HATPase_EvgS-ArcB-TorS-like"/>
    <property type="match status" value="1"/>
</dbReference>
<dbReference type="AlphaFoldDB" id="A0A4Z0QCE2"/>
<evidence type="ECO:0000313" key="23">
    <source>
        <dbReference type="Proteomes" id="UP000298471"/>
    </source>
</evidence>
<comment type="caution">
    <text evidence="22">The sequence shown here is derived from an EMBL/GenBank/DDBJ whole genome shotgun (WGS) entry which is preliminary data.</text>
</comment>
<proteinExistence type="predicted"/>
<feature type="domain" description="PAC" evidence="20">
    <location>
        <begin position="483"/>
        <end position="536"/>
    </location>
</feature>
<dbReference type="PROSITE" id="PS50894">
    <property type="entry name" value="HPT"/>
    <property type="match status" value="1"/>
</dbReference>
<dbReference type="InterPro" id="IPR001789">
    <property type="entry name" value="Sig_transdc_resp-reg_receiver"/>
</dbReference>
<evidence type="ECO:0000256" key="8">
    <source>
        <dbReference type="ARBA" id="ARBA00022741"/>
    </source>
</evidence>
<evidence type="ECO:0000256" key="11">
    <source>
        <dbReference type="ARBA" id="ARBA00022989"/>
    </source>
</evidence>
<comment type="subcellular location">
    <subcellularLocation>
        <location evidence="2">Cell membrane</location>
        <topology evidence="2">Multi-pass membrane protein</topology>
    </subcellularLocation>
</comment>
<dbReference type="InterPro" id="IPR008207">
    <property type="entry name" value="Sig_transdc_His_kin_Hpt_dom"/>
</dbReference>
<dbReference type="InterPro" id="IPR000700">
    <property type="entry name" value="PAS-assoc_C"/>
</dbReference>
<accession>A0A4Z0QCE2</accession>
<dbReference type="EMBL" id="SRMB01000002">
    <property type="protein sequence ID" value="TGE27395.1"/>
    <property type="molecule type" value="Genomic_DNA"/>
</dbReference>
<dbReference type="SMART" id="SM00091">
    <property type="entry name" value="PAS"/>
    <property type="match status" value="4"/>
</dbReference>
<keyword evidence="16" id="KW-0175">Coiled coil</keyword>
<evidence type="ECO:0000259" key="18">
    <source>
        <dbReference type="PROSITE" id="PS50110"/>
    </source>
</evidence>
<dbReference type="PANTHER" id="PTHR45339">
    <property type="entry name" value="HYBRID SIGNAL TRANSDUCTION HISTIDINE KINASE J"/>
    <property type="match status" value="1"/>
</dbReference>
<evidence type="ECO:0000256" key="10">
    <source>
        <dbReference type="ARBA" id="ARBA00022840"/>
    </source>
</evidence>
<keyword evidence="12" id="KW-0902">Two-component regulatory system</keyword>
<dbReference type="SMART" id="SM00388">
    <property type="entry name" value="HisKA"/>
    <property type="match status" value="1"/>
</dbReference>
<evidence type="ECO:0000256" key="4">
    <source>
        <dbReference type="ARBA" id="ARBA00022475"/>
    </source>
</evidence>
<dbReference type="Pfam" id="PF08448">
    <property type="entry name" value="PAS_4"/>
    <property type="match status" value="1"/>
</dbReference>
<dbReference type="Pfam" id="PF00072">
    <property type="entry name" value="Response_reg"/>
    <property type="match status" value="1"/>
</dbReference>
<evidence type="ECO:0000256" key="15">
    <source>
        <dbReference type="PROSITE-ProRule" id="PRU00169"/>
    </source>
</evidence>
<dbReference type="SMART" id="SM00448">
    <property type="entry name" value="REC"/>
    <property type="match status" value="1"/>
</dbReference>
<dbReference type="InterPro" id="IPR013655">
    <property type="entry name" value="PAS_fold_3"/>
</dbReference>
<evidence type="ECO:0000256" key="14">
    <source>
        <dbReference type="PROSITE-ProRule" id="PRU00110"/>
    </source>
</evidence>
<dbReference type="InterPro" id="IPR036641">
    <property type="entry name" value="HPT_dom_sf"/>
</dbReference>
<evidence type="ECO:0000256" key="2">
    <source>
        <dbReference type="ARBA" id="ARBA00004651"/>
    </source>
</evidence>
<keyword evidence="10" id="KW-0067">ATP-binding</keyword>
<feature type="domain" description="PAC" evidence="20">
    <location>
        <begin position="350"/>
        <end position="403"/>
    </location>
</feature>
<dbReference type="Gene3D" id="3.40.50.2300">
    <property type="match status" value="1"/>
</dbReference>
<dbReference type="SMART" id="SM00086">
    <property type="entry name" value="PAC"/>
    <property type="match status" value="3"/>
</dbReference>
<evidence type="ECO:0000259" key="21">
    <source>
        <dbReference type="PROSITE" id="PS50894"/>
    </source>
</evidence>
<dbReference type="InterPro" id="IPR036890">
    <property type="entry name" value="HATPase_C_sf"/>
</dbReference>
<dbReference type="Pfam" id="PF02518">
    <property type="entry name" value="HATPase_c"/>
    <property type="match status" value="1"/>
</dbReference>
<dbReference type="FunFam" id="3.30.565.10:FF:000010">
    <property type="entry name" value="Sensor histidine kinase RcsC"/>
    <property type="match status" value="1"/>
</dbReference>
<feature type="modified residue" description="Phosphohistidine" evidence="14">
    <location>
        <position position="1126"/>
    </location>
</feature>
<dbReference type="Pfam" id="PF00512">
    <property type="entry name" value="HisKA"/>
    <property type="match status" value="1"/>
</dbReference>
<evidence type="ECO:0000256" key="12">
    <source>
        <dbReference type="ARBA" id="ARBA00023012"/>
    </source>
</evidence>
<feature type="domain" description="HPt" evidence="21">
    <location>
        <begin position="1087"/>
        <end position="1186"/>
    </location>
</feature>
<feature type="domain" description="PAS" evidence="19">
    <location>
        <begin position="271"/>
        <end position="315"/>
    </location>
</feature>
<evidence type="ECO:0000256" key="16">
    <source>
        <dbReference type="SAM" id="Coils"/>
    </source>
</evidence>
<name>A0A4Z0QCE2_9BACT</name>
<dbReference type="InterPro" id="IPR001610">
    <property type="entry name" value="PAC"/>
</dbReference>
<evidence type="ECO:0000256" key="1">
    <source>
        <dbReference type="ARBA" id="ARBA00000085"/>
    </source>
</evidence>
<feature type="domain" description="PAC" evidence="20">
    <location>
        <begin position="618"/>
        <end position="669"/>
    </location>
</feature>
<keyword evidence="9 22" id="KW-0418">Kinase</keyword>
<dbReference type="CDD" id="cd17546">
    <property type="entry name" value="REC_hyHK_CKI1_RcsC-like"/>
    <property type="match status" value="1"/>
</dbReference>
<dbReference type="OrthoDB" id="9797097at2"/>
<dbReference type="InterPro" id="IPR013656">
    <property type="entry name" value="PAS_4"/>
</dbReference>